<comment type="caution">
    <text evidence="2">The sequence shown here is derived from an EMBL/GenBank/DDBJ whole genome shotgun (WGS) entry which is preliminary data.</text>
</comment>
<reference evidence="2 3" key="1">
    <citation type="submission" date="2021-06" db="EMBL/GenBank/DDBJ databases">
        <authorList>
            <person name="Palmer J.M."/>
        </authorList>
    </citation>
    <scope>NUCLEOTIDE SEQUENCE [LARGE SCALE GENOMIC DNA]</scope>
    <source>
        <strain evidence="2 3">XC_2019</strain>
        <tissue evidence="2">Muscle</tissue>
    </source>
</reference>
<name>A0ABV0R3G5_9TELE</name>
<keyword evidence="3" id="KW-1185">Reference proteome</keyword>
<sequence>MDHSSIHPLSKPTSSILGHRGAGAHLQRSTGKRRGTPWTGRQCIAVTTCHHTGQITMHTPSTPKGNLERPINLTELDCGQKPEYPERTHAWTGRTCKLHAERPPTGSRTEIEKLIYLNCHFLNVYSLV</sequence>
<accession>A0ABV0R3G5</accession>
<protein>
    <recommendedName>
        <fullName evidence="4">Prolactin receptor</fullName>
    </recommendedName>
</protein>
<evidence type="ECO:0008006" key="4">
    <source>
        <dbReference type="Google" id="ProtNLM"/>
    </source>
</evidence>
<gene>
    <name evidence="2" type="ORF">XENOCAPTIV_007163</name>
</gene>
<evidence type="ECO:0000256" key="1">
    <source>
        <dbReference type="SAM" id="MobiDB-lite"/>
    </source>
</evidence>
<dbReference type="EMBL" id="JAHRIN010033789">
    <property type="protein sequence ID" value="MEQ2202571.1"/>
    <property type="molecule type" value="Genomic_DNA"/>
</dbReference>
<organism evidence="2 3">
    <name type="scientific">Xenoophorus captivus</name>
    <dbReference type="NCBI Taxonomy" id="1517983"/>
    <lineage>
        <taxon>Eukaryota</taxon>
        <taxon>Metazoa</taxon>
        <taxon>Chordata</taxon>
        <taxon>Craniata</taxon>
        <taxon>Vertebrata</taxon>
        <taxon>Euteleostomi</taxon>
        <taxon>Actinopterygii</taxon>
        <taxon>Neopterygii</taxon>
        <taxon>Teleostei</taxon>
        <taxon>Neoteleostei</taxon>
        <taxon>Acanthomorphata</taxon>
        <taxon>Ovalentaria</taxon>
        <taxon>Atherinomorphae</taxon>
        <taxon>Cyprinodontiformes</taxon>
        <taxon>Goodeidae</taxon>
        <taxon>Xenoophorus</taxon>
    </lineage>
</organism>
<evidence type="ECO:0000313" key="2">
    <source>
        <dbReference type="EMBL" id="MEQ2202571.1"/>
    </source>
</evidence>
<proteinExistence type="predicted"/>
<dbReference type="Proteomes" id="UP001434883">
    <property type="component" value="Unassembled WGS sequence"/>
</dbReference>
<evidence type="ECO:0000313" key="3">
    <source>
        <dbReference type="Proteomes" id="UP001434883"/>
    </source>
</evidence>
<feature type="region of interest" description="Disordered" evidence="1">
    <location>
        <begin position="1"/>
        <end position="38"/>
    </location>
</feature>